<proteinExistence type="predicted"/>
<evidence type="ECO:0008006" key="5">
    <source>
        <dbReference type="Google" id="ProtNLM"/>
    </source>
</evidence>
<dbReference type="EMBL" id="OU899034">
    <property type="protein sequence ID" value="CAH1711898.1"/>
    <property type="molecule type" value="Genomic_DNA"/>
</dbReference>
<accession>A0A9P0NF34</accession>
<dbReference type="AlphaFoldDB" id="A0A9P0NF34"/>
<sequence length="719" mass="83171">MAKEYQILVNMISNSISKSLDVLDRSSSTTVGNYSLNDPSEGTELNKQTKFINTLDVAHLKDLKMYFFYYDDKEHPLNKDEFLAAICSVIGNNLYVKEADDFFEQVCVEDFNTKEDVIHWKQLLNEIRYSTYFFRDVWDALPFDQNSITMHLMSHCKHESIVKVISIETEEFFCYTVFSRLGQVGIYDGHLNLLREYVIQLSQCPDDLVRATRRRRNIWINDAIYLPDAQFITIAASDGSIHFVDTVCLVHVPTFCITGLKTTPTCLEYCPGSSSLLFIGDDNGSIARMEFLQPKRSLFKRDPTNKVDTYLWKDLEYQQQWVKIYTCGIPIHPDSIKHIIYCQSDEATISCCQDHKQSLVIKHIRDEWNPYVFHIRHGVRCFHYNATLKLLVTGCSHKVYIWNPVVTKMYLAKLEGHKNSVVDVRIFEHFNLVISISKDEVLKVWSLNTYACLQTIQFDFPVYNVLGKSVEFSIRTFYPGPIIKQPPEEQASLKSIDASNITSAQTSVYMPKENWESEVLIIVCSNYLSTIKQNLKDYSQNHSPLPPPIEDKKPALPSEWSFSETDQIIIDEIDSTFIEPPKIDNSKIKNLLINSRPPLDHEAFNLDTHKKPIHTKMKKHVDEMVKNGTPYLAMHLCPVYKLELSKNLVLSDATKSRFPFLDKMDDIFCDGIAYDEKVKSPTKEQNKKKQINIKHLMEIISTIKLDEDDDIEKTINEFI</sequence>
<evidence type="ECO:0000256" key="2">
    <source>
        <dbReference type="PROSITE-ProRule" id="PRU00221"/>
    </source>
</evidence>
<dbReference type="PANTHER" id="PTHR44324">
    <property type="entry name" value="WD40 REPEAT DOMAIN 95"/>
    <property type="match status" value="1"/>
</dbReference>
<organism evidence="3 4">
    <name type="scientific">Aphis gossypii</name>
    <name type="common">Cotton aphid</name>
    <dbReference type="NCBI Taxonomy" id="80765"/>
    <lineage>
        <taxon>Eukaryota</taxon>
        <taxon>Metazoa</taxon>
        <taxon>Ecdysozoa</taxon>
        <taxon>Arthropoda</taxon>
        <taxon>Hexapoda</taxon>
        <taxon>Insecta</taxon>
        <taxon>Pterygota</taxon>
        <taxon>Neoptera</taxon>
        <taxon>Paraneoptera</taxon>
        <taxon>Hemiptera</taxon>
        <taxon>Sternorrhyncha</taxon>
        <taxon>Aphidomorpha</taxon>
        <taxon>Aphidoidea</taxon>
        <taxon>Aphididae</taxon>
        <taxon>Aphidini</taxon>
        <taxon>Aphis</taxon>
        <taxon>Aphis</taxon>
    </lineage>
</organism>
<evidence type="ECO:0000313" key="3">
    <source>
        <dbReference type="EMBL" id="CAH1711898.1"/>
    </source>
</evidence>
<evidence type="ECO:0000256" key="1">
    <source>
        <dbReference type="ARBA" id="ARBA00022737"/>
    </source>
</evidence>
<dbReference type="Pfam" id="PF00400">
    <property type="entry name" value="WD40"/>
    <property type="match status" value="1"/>
</dbReference>
<keyword evidence="4" id="KW-1185">Reference proteome</keyword>
<gene>
    <name evidence="3" type="ORF">APHIGO_LOCUS1780</name>
</gene>
<dbReference type="InterPro" id="IPR051242">
    <property type="entry name" value="WD-EF-hand_domain"/>
</dbReference>
<dbReference type="PROSITE" id="PS50294">
    <property type="entry name" value="WD_REPEATS_REGION"/>
    <property type="match status" value="1"/>
</dbReference>
<dbReference type="Proteomes" id="UP001154329">
    <property type="component" value="Chromosome 1"/>
</dbReference>
<evidence type="ECO:0000313" key="4">
    <source>
        <dbReference type="Proteomes" id="UP001154329"/>
    </source>
</evidence>
<dbReference type="PANTHER" id="PTHR44324:SF3">
    <property type="entry name" value="WD REPEAT-CONTAINING PROTEIN 49-LIKE"/>
    <property type="match status" value="1"/>
</dbReference>
<feature type="repeat" description="WD" evidence="2">
    <location>
        <begin position="414"/>
        <end position="455"/>
    </location>
</feature>
<dbReference type="Gene3D" id="2.130.10.10">
    <property type="entry name" value="YVTN repeat-like/Quinoprotein amine dehydrogenase"/>
    <property type="match status" value="1"/>
</dbReference>
<reference evidence="3" key="1">
    <citation type="submission" date="2022-02" db="EMBL/GenBank/DDBJ databases">
        <authorList>
            <person name="King R."/>
        </authorList>
    </citation>
    <scope>NUCLEOTIDE SEQUENCE</scope>
</reference>
<dbReference type="SUPFAM" id="SSF50978">
    <property type="entry name" value="WD40 repeat-like"/>
    <property type="match status" value="1"/>
</dbReference>
<dbReference type="InterPro" id="IPR001680">
    <property type="entry name" value="WD40_rpt"/>
</dbReference>
<dbReference type="InterPro" id="IPR036322">
    <property type="entry name" value="WD40_repeat_dom_sf"/>
</dbReference>
<keyword evidence="2" id="KW-0853">WD repeat</keyword>
<protein>
    <recommendedName>
        <fullName evidence="5">WD repeat-containing protein on Y chromosome</fullName>
    </recommendedName>
</protein>
<dbReference type="SMART" id="SM00320">
    <property type="entry name" value="WD40"/>
    <property type="match status" value="4"/>
</dbReference>
<keyword evidence="1" id="KW-0677">Repeat</keyword>
<dbReference type="InterPro" id="IPR015943">
    <property type="entry name" value="WD40/YVTN_repeat-like_dom_sf"/>
</dbReference>
<name>A0A9P0NF34_APHGO</name>
<reference evidence="3" key="2">
    <citation type="submission" date="2022-10" db="EMBL/GenBank/DDBJ databases">
        <authorList>
            <consortium name="ENA_rothamsted_submissions"/>
            <consortium name="culmorum"/>
            <person name="King R."/>
        </authorList>
    </citation>
    <scope>NUCLEOTIDE SEQUENCE</scope>
</reference>
<dbReference type="PROSITE" id="PS50082">
    <property type="entry name" value="WD_REPEATS_2"/>
    <property type="match status" value="1"/>
</dbReference>